<dbReference type="AlphaFoldDB" id="A0A371F2I9"/>
<accession>A0A371F2I9</accession>
<comment type="caution">
    <text evidence="1">The sequence shown here is derived from an EMBL/GenBank/DDBJ whole genome shotgun (WGS) entry which is preliminary data.</text>
</comment>
<evidence type="ECO:0000313" key="2">
    <source>
        <dbReference type="Proteomes" id="UP000257109"/>
    </source>
</evidence>
<reference evidence="1" key="1">
    <citation type="submission" date="2018-05" db="EMBL/GenBank/DDBJ databases">
        <title>Draft genome of Mucuna pruriens seed.</title>
        <authorList>
            <person name="Nnadi N.E."/>
            <person name="Vos R."/>
            <person name="Hasami M.H."/>
            <person name="Devisetty U.K."/>
            <person name="Aguiy J.C."/>
        </authorList>
    </citation>
    <scope>NUCLEOTIDE SEQUENCE [LARGE SCALE GENOMIC DNA]</scope>
    <source>
        <strain evidence="1">JCA_2017</strain>
    </source>
</reference>
<dbReference type="OrthoDB" id="1692427at2759"/>
<evidence type="ECO:0000313" key="1">
    <source>
        <dbReference type="EMBL" id="RDX72510.1"/>
    </source>
</evidence>
<protein>
    <submittedName>
        <fullName evidence="1">Uncharacterized protein</fullName>
    </submittedName>
</protein>
<feature type="non-terminal residue" evidence="1">
    <location>
        <position position="112"/>
    </location>
</feature>
<gene>
    <name evidence="1" type="ORF">CR513_48008</name>
</gene>
<organism evidence="1 2">
    <name type="scientific">Mucuna pruriens</name>
    <name type="common">Velvet bean</name>
    <name type="synonym">Dolichos pruriens</name>
    <dbReference type="NCBI Taxonomy" id="157652"/>
    <lineage>
        <taxon>Eukaryota</taxon>
        <taxon>Viridiplantae</taxon>
        <taxon>Streptophyta</taxon>
        <taxon>Embryophyta</taxon>
        <taxon>Tracheophyta</taxon>
        <taxon>Spermatophyta</taxon>
        <taxon>Magnoliopsida</taxon>
        <taxon>eudicotyledons</taxon>
        <taxon>Gunneridae</taxon>
        <taxon>Pentapetalae</taxon>
        <taxon>rosids</taxon>
        <taxon>fabids</taxon>
        <taxon>Fabales</taxon>
        <taxon>Fabaceae</taxon>
        <taxon>Papilionoideae</taxon>
        <taxon>50 kb inversion clade</taxon>
        <taxon>NPAAA clade</taxon>
        <taxon>indigoferoid/millettioid clade</taxon>
        <taxon>Phaseoleae</taxon>
        <taxon>Mucuna</taxon>
    </lineage>
</organism>
<feature type="non-terminal residue" evidence="1">
    <location>
        <position position="1"/>
    </location>
</feature>
<keyword evidence="2" id="KW-1185">Reference proteome</keyword>
<dbReference type="Proteomes" id="UP000257109">
    <property type="component" value="Unassembled WGS sequence"/>
</dbReference>
<dbReference type="EMBL" id="QJKJ01010885">
    <property type="protein sequence ID" value="RDX72510.1"/>
    <property type="molecule type" value="Genomic_DNA"/>
</dbReference>
<sequence>MSLILACVDTLIFPIKIENYFLEILKVNDTLSKGLFNEIINVIKKYELDDKGEQNYDNGCNMEVFRCIYLLFASSIKQWKNLQDNVSKFFIISNSMKNSNLKCQSLGCQPPQ</sequence>
<proteinExistence type="predicted"/>
<name>A0A371F2I9_MUCPR</name>
<dbReference type="STRING" id="157652.A0A371F2I9"/>